<dbReference type="GO" id="GO:0031956">
    <property type="term" value="F:medium-chain fatty acid-CoA ligase activity"/>
    <property type="evidence" value="ECO:0007669"/>
    <property type="project" value="TreeGrafter"/>
</dbReference>
<protein>
    <submittedName>
        <fullName evidence="5">Crotonobetaine/carnitine-CoA ligase</fullName>
        <ecNumber evidence="5">6.2.1.-</ecNumber>
    </submittedName>
</protein>
<dbReference type="InterPro" id="IPR020845">
    <property type="entry name" value="AMP-binding_CS"/>
</dbReference>
<keyword evidence="2 5" id="KW-0436">Ligase</keyword>
<dbReference type="InterPro" id="IPR000873">
    <property type="entry name" value="AMP-dep_synth/lig_dom"/>
</dbReference>
<organism evidence="5 6">
    <name type="scientific">Steroidobacter denitrificans</name>
    <dbReference type="NCBI Taxonomy" id="465721"/>
    <lineage>
        <taxon>Bacteria</taxon>
        <taxon>Pseudomonadati</taxon>
        <taxon>Pseudomonadota</taxon>
        <taxon>Gammaproteobacteria</taxon>
        <taxon>Steroidobacterales</taxon>
        <taxon>Steroidobacteraceae</taxon>
        <taxon>Steroidobacter</taxon>
    </lineage>
</organism>
<dbReference type="PANTHER" id="PTHR43201">
    <property type="entry name" value="ACYL-COA SYNTHETASE"/>
    <property type="match status" value="1"/>
</dbReference>
<dbReference type="EC" id="6.2.1.-" evidence="5"/>
<accession>A0A127FDP7</accession>
<dbReference type="PATRIC" id="fig|465721.4.peg.2498"/>
<feature type="domain" description="AMP-dependent synthetase/ligase" evidence="3">
    <location>
        <begin position="16"/>
        <end position="354"/>
    </location>
</feature>
<reference evidence="5 6" key="1">
    <citation type="submission" date="2015-06" db="EMBL/GenBank/DDBJ databases">
        <title>A Comprehensive Approach to Explore the Metabolic and Phylogenetic Diversity of Bacterial Steroid Degradation in the Environment: Testosterone as an Example.</title>
        <authorList>
            <person name="Yang F.-C."/>
            <person name="Chen Y.-L."/>
            <person name="Yu C.-P."/>
            <person name="Tang S.-L."/>
            <person name="Wang P.-H."/>
            <person name="Ismail W."/>
            <person name="Wang C.-H."/>
            <person name="Yang C.-Y."/>
            <person name="Chiang Y.-R."/>
        </authorList>
    </citation>
    <scope>NUCLEOTIDE SEQUENCE [LARGE SCALE GENOMIC DNA]</scope>
    <source>
        <strain evidence="5 6">DSM 18526</strain>
    </source>
</reference>
<sequence length="526" mass="59105">MTLMFSPENVVTRYILERHARTTPDAEFIRFEDGSCWTYRQALEISYAAANVLRQAGLRQDDRIGILYGNGPEFIRAWWGAAALGVQVVPINIGYRGRMLEHLLRLSRLDAVVGDPQLMDVFSGITEPGLVPERKFTANDLLSTDITAPALQRPIETWDIAFYLLTSGTTGPSKLAIVTYRNIHAGVLCSVPLSRGYEDCALIDIPLFHGGALRLAMGALSYGARMAILAKPRMSTYWQTVKETGATLSFLVSTMVDFVLAQPVSRIEREHSLRILGANPLPSDPQGFMERFGVQELLVAYGSTEAPGMLRAASDDPLARGYCGRARPGYHYRIVDENDIERPAGEPGELIVRHDEPWVISPAYVDNPAASAAVWRNGWFHTGDLLRRDEAGRFFYIDRVKDSLRRRGENISSAEVEYEVKAFPGITEAACVAYRMPNTTDDEVKVWIVPEKGQHIDHEALLKFCVERMPYFMVPRFFEMIDELPKTPSQKILKFDLRERGNSARTWDREAHGFRLTRTGLSKTNG</sequence>
<dbReference type="STRING" id="465721.ACG33_11700"/>
<dbReference type="KEGG" id="sdf:ACG33_11700"/>
<dbReference type="Pfam" id="PF13193">
    <property type="entry name" value="AMP-binding_C"/>
    <property type="match status" value="1"/>
</dbReference>
<evidence type="ECO:0000313" key="6">
    <source>
        <dbReference type="Proteomes" id="UP000070250"/>
    </source>
</evidence>
<evidence type="ECO:0000256" key="1">
    <source>
        <dbReference type="ARBA" id="ARBA00006432"/>
    </source>
</evidence>
<comment type="similarity">
    <text evidence="1">Belongs to the ATP-dependent AMP-binding enzyme family.</text>
</comment>
<dbReference type="InterPro" id="IPR045851">
    <property type="entry name" value="AMP-bd_C_sf"/>
</dbReference>
<dbReference type="InterPro" id="IPR025110">
    <property type="entry name" value="AMP-bd_C"/>
</dbReference>
<dbReference type="Pfam" id="PF00501">
    <property type="entry name" value="AMP-binding"/>
    <property type="match status" value="1"/>
</dbReference>
<dbReference type="SUPFAM" id="SSF56801">
    <property type="entry name" value="Acetyl-CoA synthetase-like"/>
    <property type="match status" value="1"/>
</dbReference>
<dbReference type="PROSITE" id="PS00455">
    <property type="entry name" value="AMP_BINDING"/>
    <property type="match status" value="1"/>
</dbReference>
<dbReference type="AlphaFoldDB" id="A0A127FDP7"/>
<gene>
    <name evidence="5" type="ORF">ACG33_11700</name>
</gene>
<dbReference type="PANTHER" id="PTHR43201:SF5">
    <property type="entry name" value="MEDIUM-CHAIN ACYL-COA LIGASE ACSF2, MITOCHONDRIAL"/>
    <property type="match status" value="1"/>
</dbReference>
<dbReference type="GO" id="GO:0006631">
    <property type="term" value="P:fatty acid metabolic process"/>
    <property type="evidence" value="ECO:0007669"/>
    <property type="project" value="TreeGrafter"/>
</dbReference>
<dbReference type="Gene3D" id="3.40.50.12780">
    <property type="entry name" value="N-terminal domain of ligase-like"/>
    <property type="match status" value="1"/>
</dbReference>
<dbReference type="EMBL" id="CP011971">
    <property type="protein sequence ID" value="AMN47749.1"/>
    <property type="molecule type" value="Genomic_DNA"/>
</dbReference>
<dbReference type="Proteomes" id="UP000070250">
    <property type="component" value="Chromosome"/>
</dbReference>
<evidence type="ECO:0000313" key="5">
    <source>
        <dbReference type="EMBL" id="AMN47749.1"/>
    </source>
</evidence>
<name>A0A127FDP7_STEDE</name>
<feature type="domain" description="AMP-binding enzyme C-terminal" evidence="4">
    <location>
        <begin position="415"/>
        <end position="491"/>
    </location>
</feature>
<proteinExistence type="inferred from homology"/>
<evidence type="ECO:0000259" key="4">
    <source>
        <dbReference type="Pfam" id="PF13193"/>
    </source>
</evidence>
<evidence type="ECO:0000259" key="3">
    <source>
        <dbReference type="Pfam" id="PF00501"/>
    </source>
</evidence>
<dbReference type="InterPro" id="IPR042099">
    <property type="entry name" value="ANL_N_sf"/>
</dbReference>
<evidence type="ECO:0000256" key="2">
    <source>
        <dbReference type="ARBA" id="ARBA00022598"/>
    </source>
</evidence>
<keyword evidence="6" id="KW-1185">Reference proteome</keyword>
<dbReference type="Gene3D" id="3.30.300.30">
    <property type="match status" value="1"/>
</dbReference>